<feature type="transmembrane region" description="Helical" evidence="1">
    <location>
        <begin position="216"/>
        <end position="236"/>
    </location>
</feature>
<accession>A0A078AT91</accession>
<feature type="transmembrane region" description="Helical" evidence="1">
    <location>
        <begin position="12"/>
        <end position="33"/>
    </location>
</feature>
<dbReference type="InParanoid" id="A0A078AT91"/>
<organism evidence="2 3">
    <name type="scientific">Stylonychia lemnae</name>
    <name type="common">Ciliate</name>
    <dbReference type="NCBI Taxonomy" id="5949"/>
    <lineage>
        <taxon>Eukaryota</taxon>
        <taxon>Sar</taxon>
        <taxon>Alveolata</taxon>
        <taxon>Ciliophora</taxon>
        <taxon>Intramacronucleata</taxon>
        <taxon>Spirotrichea</taxon>
        <taxon>Stichotrichia</taxon>
        <taxon>Sporadotrichida</taxon>
        <taxon>Oxytrichidae</taxon>
        <taxon>Stylonychinae</taxon>
        <taxon>Stylonychia</taxon>
    </lineage>
</organism>
<keyword evidence="1" id="KW-0472">Membrane</keyword>
<dbReference type="Proteomes" id="UP000039865">
    <property type="component" value="Unassembled WGS sequence"/>
</dbReference>
<reference evidence="2 3" key="1">
    <citation type="submission" date="2014-06" db="EMBL/GenBank/DDBJ databases">
        <authorList>
            <person name="Swart Estienne"/>
        </authorList>
    </citation>
    <scope>NUCLEOTIDE SEQUENCE [LARGE SCALE GENOMIC DNA]</scope>
    <source>
        <strain evidence="2 3">130c</strain>
    </source>
</reference>
<evidence type="ECO:0000313" key="2">
    <source>
        <dbReference type="EMBL" id="CDW84382.1"/>
    </source>
</evidence>
<keyword evidence="1" id="KW-0812">Transmembrane</keyword>
<keyword evidence="3" id="KW-1185">Reference proteome</keyword>
<evidence type="ECO:0000256" key="1">
    <source>
        <dbReference type="SAM" id="Phobius"/>
    </source>
</evidence>
<protein>
    <recommendedName>
        <fullName evidence="4">THH1/TOM1/TOM3 domain-containing protein</fullName>
    </recommendedName>
</protein>
<feature type="transmembrane region" description="Helical" evidence="1">
    <location>
        <begin position="164"/>
        <end position="186"/>
    </location>
</feature>
<dbReference type="OrthoDB" id="19798at2759"/>
<gene>
    <name evidence="2" type="primary">Contig8891.g9504</name>
    <name evidence="2" type="ORF">STYLEM_13443</name>
</gene>
<proteinExistence type="predicted"/>
<evidence type="ECO:0008006" key="4">
    <source>
        <dbReference type="Google" id="ProtNLM"/>
    </source>
</evidence>
<feature type="transmembrane region" description="Helical" evidence="1">
    <location>
        <begin position="117"/>
        <end position="143"/>
    </location>
</feature>
<keyword evidence="1" id="KW-1133">Transmembrane helix</keyword>
<sequence>MQLSLLGFGDKWLLLIESIFFGTASIFILAISYRARKLEEEHIDQYNRSSSHVAQVQKRTFYNIFIKKNGSNDNNYKDPREGMYFKSMFYNFLCFTCFFRTIGCLVILGTTYKTNLYWLYILMAQLPSLLFFTTFSVFIYFFARIVMEEESENNRYLYFDNPQFLKAICGLFGVVYLVFAICMTNYGMRLTLILSNKIENCEREEVQILKAYNVRVISITVIMSLIFAVRAVYNLLFTWGLVPRYFPETVNPIFWESLTCKR</sequence>
<dbReference type="EMBL" id="CCKQ01012748">
    <property type="protein sequence ID" value="CDW84382.1"/>
    <property type="molecule type" value="Genomic_DNA"/>
</dbReference>
<dbReference type="AlphaFoldDB" id="A0A078AT91"/>
<evidence type="ECO:0000313" key="3">
    <source>
        <dbReference type="Proteomes" id="UP000039865"/>
    </source>
</evidence>
<name>A0A078AT91_STYLE</name>
<feature type="transmembrane region" description="Helical" evidence="1">
    <location>
        <begin position="89"/>
        <end position="111"/>
    </location>
</feature>